<evidence type="ECO:0000256" key="5">
    <source>
        <dbReference type="ARBA" id="ARBA00023242"/>
    </source>
</evidence>
<keyword evidence="8" id="KW-1185">Reference proteome</keyword>
<keyword evidence="3" id="KW-0805">Transcription regulation</keyword>
<dbReference type="Proteomes" id="UP000252139">
    <property type="component" value="Unassembled WGS sequence"/>
</dbReference>
<dbReference type="AlphaFoldDB" id="A0A367JIJ2"/>
<feature type="compositionally biased region" description="Low complexity" evidence="6">
    <location>
        <begin position="28"/>
        <end position="38"/>
    </location>
</feature>
<keyword evidence="2" id="KW-0678">Repressor</keyword>
<accession>A0A367JIJ2</accession>
<organism evidence="7 8">
    <name type="scientific">Rhizopus azygosporus</name>
    <name type="common">Rhizopus microsporus var. azygosporus</name>
    <dbReference type="NCBI Taxonomy" id="86630"/>
    <lineage>
        <taxon>Eukaryota</taxon>
        <taxon>Fungi</taxon>
        <taxon>Fungi incertae sedis</taxon>
        <taxon>Mucoromycota</taxon>
        <taxon>Mucoromycotina</taxon>
        <taxon>Mucoromycetes</taxon>
        <taxon>Mucorales</taxon>
        <taxon>Mucorineae</taxon>
        <taxon>Rhizopodaceae</taxon>
        <taxon>Rhizopus</taxon>
    </lineage>
</organism>
<dbReference type="Pfam" id="PF08598">
    <property type="entry name" value="Sds3"/>
    <property type="match status" value="1"/>
</dbReference>
<comment type="caution">
    <text evidence="7">The sequence shown here is derived from an EMBL/GenBank/DDBJ whole genome shotgun (WGS) entry which is preliminary data.</text>
</comment>
<feature type="region of interest" description="Disordered" evidence="6">
    <location>
        <begin position="1"/>
        <end position="119"/>
    </location>
</feature>
<reference evidence="7 8" key="1">
    <citation type="journal article" date="2018" name="G3 (Bethesda)">
        <title>Phylogenetic and Phylogenomic Definition of Rhizopus Species.</title>
        <authorList>
            <person name="Gryganskyi A.P."/>
            <person name="Golan J."/>
            <person name="Dolatabadi S."/>
            <person name="Mondo S."/>
            <person name="Robb S."/>
            <person name="Idnurm A."/>
            <person name="Muszewska A."/>
            <person name="Steczkiewicz K."/>
            <person name="Masonjones S."/>
            <person name="Liao H.L."/>
            <person name="Gajdeczka M.T."/>
            <person name="Anike F."/>
            <person name="Vuek A."/>
            <person name="Anishchenko I.M."/>
            <person name="Voigt K."/>
            <person name="de Hoog G.S."/>
            <person name="Smith M.E."/>
            <person name="Heitman J."/>
            <person name="Vilgalys R."/>
            <person name="Stajich J.E."/>
        </authorList>
    </citation>
    <scope>NUCLEOTIDE SEQUENCE [LARGE SCALE GENOMIC DNA]</scope>
    <source>
        <strain evidence="7 8">CBS 357.93</strain>
    </source>
</reference>
<feature type="compositionally biased region" description="Low complexity" evidence="6">
    <location>
        <begin position="316"/>
        <end position="334"/>
    </location>
</feature>
<evidence type="ECO:0000313" key="8">
    <source>
        <dbReference type="Proteomes" id="UP000252139"/>
    </source>
</evidence>
<dbReference type="OrthoDB" id="2442703at2759"/>
<dbReference type="EMBL" id="PJQL01001239">
    <property type="protein sequence ID" value="RCH89705.1"/>
    <property type="molecule type" value="Genomic_DNA"/>
</dbReference>
<comment type="subcellular location">
    <subcellularLocation>
        <location evidence="1">Nucleus</location>
    </subcellularLocation>
</comment>
<dbReference type="SMART" id="SM01401">
    <property type="entry name" value="Sds3"/>
    <property type="match status" value="1"/>
</dbReference>
<dbReference type="STRING" id="86630.A0A367JIJ2"/>
<evidence type="ECO:0000256" key="2">
    <source>
        <dbReference type="ARBA" id="ARBA00022491"/>
    </source>
</evidence>
<evidence type="ECO:0000256" key="3">
    <source>
        <dbReference type="ARBA" id="ARBA00023015"/>
    </source>
</evidence>
<dbReference type="GO" id="GO:0005654">
    <property type="term" value="C:nucleoplasm"/>
    <property type="evidence" value="ECO:0007669"/>
    <property type="project" value="UniProtKB-ARBA"/>
</dbReference>
<feature type="compositionally biased region" description="Low complexity" evidence="6">
    <location>
        <begin position="75"/>
        <end position="86"/>
    </location>
</feature>
<dbReference type="GO" id="GO:0010468">
    <property type="term" value="P:regulation of gene expression"/>
    <property type="evidence" value="ECO:0007669"/>
    <property type="project" value="UniProtKB-ARBA"/>
</dbReference>
<evidence type="ECO:0000256" key="4">
    <source>
        <dbReference type="ARBA" id="ARBA00023163"/>
    </source>
</evidence>
<proteinExistence type="predicted"/>
<feature type="compositionally biased region" description="Basic and acidic residues" evidence="6">
    <location>
        <begin position="88"/>
        <end position="119"/>
    </location>
</feature>
<gene>
    <name evidence="7" type="ORF">CU097_009400</name>
</gene>
<sequence>MSTNSTNSRTEEHNLGEDRIQPRRSSRATRSVSPSSTTMEGGVSEEESNNTRSHSVESSEYETAESKKRKRKAASKSSNKRQANAKLESFKQDENERELRNSSQRVSKEAKEARKAERENTIKEKLSELDKIEKAVRDGSHAEYHKLLAKIEDKRNKMLIVAKMRRSLAEGVVYNLFNSQRECAYSQYYWDKLTLRRVMIENVQRKISKLEQEYYTSHQSYSDDDRLADWMPPERPSTISSLTLGLTEQEIDRDLVLAARDPRQAYSPTSPSIDMLASLADKQYQKDFKKDATGKPSTLPPLPSLNPMHLNNLGGSNCSSSSSSSSSNSNTNVK</sequence>
<feature type="compositionally biased region" description="Basic and acidic residues" evidence="6">
    <location>
        <begin position="9"/>
        <end position="21"/>
    </location>
</feature>
<evidence type="ECO:0000313" key="7">
    <source>
        <dbReference type="EMBL" id="RCH89705.1"/>
    </source>
</evidence>
<dbReference type="InterPro" id="IPR013907">
    <property type="entry name" value="Sds3"/>
</dbReference>
<keyword evidence="4" id="KW-0804">Transcription</keyword>
<keyword evidence="5" id="KW-0539">Nucleus</keyword>
<name>A0A367JIJ2_RHIAZ</name>
<feature type="region of interest" description="Disordered" evidence="6">
    <location>
        <begin position="286"/>
        <end position="334"/>
    </location>
</feature>
<protein>
    <submittedName>
        <fullName evidence="7">Uncharacterized protein</fullName>
    </submittedName>
</protein>
<evidence type="ECO:0000256" key="6">
    <source>
        <dbReference type="SAM" id="MobiDB-lite"/>
    </source>
</evidence>
<evidence type="ECO:0000256" key="1">
    <source>
        <dbReference type="ARBA" id="ARBA00004123"/>
    </source>
</evidence>